<evidence type="ECO:0000313" key="1">
    <source>
        <dbReference type="EMBL" id="CAG8700320.1"/>
    </source>
</evidence>
<sequence>MAISSFKDLARGYEKLLQNGYQYDVIIRAGEGNNFKEIHAHSLILSARSSYFNAALSSNWAKKEGNYYVFTKPNIPANLFEIILKYLYTTEIVLAKFDHVEAIKLLVAADELLLQNVTDK</sequence>
<keyword evidence="2" id="KW-1185">Reference proteome</keyword>
<name>A0ACA9PAA1_9GLOM</name>
<accession>A0ACA9PAA1</accession>
<dbReference type="Proteomes" id="UP000789860">
    <property type="component" value="Unassembled WGS sequence"/>
</dbReference>
<gene>
    <name evidence="1" type="ORF">SCALOS_LOCUS10470</name>
</gene>
<comment type="caution">
    <text evidence="1">The sequence shown here is derived from an EMBL/GenBank/DDBJ whole genome shotgun (WGS) entry which is preliminary data.</text>
</comment>
<dbReference type="EMBL" id="CAJVPM010039260">
    <property type="protein sequence ID" value="CAG8700320.1"/>
    <property type="molecule type" value="Genomic_DNA"/>
</dbReference>
<reference evidence="1" key="1">
    <citation type="submission" date="2021-06" db="EMBL/GenBank/DDBJ databases">
        <authorList>
            <person name="Kallberg Y."/>
            <person name="Tangrot J."/>
            <person name="Rosling A."/>
        </authorList>
    </citation>
    <scope>NUCLEOTIDE SEQUENCE</scope>
    <source>
        <strain evidence="1">AU212A</strain>
    </source>
</reference>
<feature type="non-terminal residue" evidence="1">
    <location>
        <position position="120"/>
    </location>
</feature>
<organism evidence="1 2">
    <name type="scientific">Scutellospora calospora</name>
    <dbReference type="NCBI Taxonomy" id="85575"/>
    <lineage>
        <taxon>Eukaryota</taxon>
        <taxon>Fungi</taxon>
        <taxon>Fungi incertae sedis</taxon>
        <taxon>Mucoromycota</taxon>
        <taxon>Glomeromycotina</taxon>
        <taxon>Glomeromycetes</taxon>
        <taxon>Diversisporales</taxon>
        <taxon>Gigasporaceae</taxon>
        <taxon>Scutellospora</taxon>
    </lineage>
</organism>
<protein>
    <submittedName>
        <fullName evidence="1">1234_t:CDS:1</fullName>
    </submittedName>
</protein>
<proteinExistence type="predicted"/>
<evidence type="ECO:0000313" key="2">
    <source>
        <dbReference type="Proteomes" id="UP000789860"/>
    </source>
</evidence>